<keyword evidence="4" id="KW-1185">Reference proteome</keyword>
<dbReference type="CDD" id="cd16430">
    <property type="entry name" value="TraB"/>
    <property type="match status" value="1"/>
</dbReference>
<reference evidence="3 4" key="1">
    <citation type="submission" date="2023-03" db="EMBL/GenBank/DDBJ databases">
        <title>Host association and intracellularity evolved multiple times independently in the Rickettsiales.</title>
        <authorList>
            <person name="Castelli M."/>
            <person name="Nardi T."/>
            <person name="Gammuto L."/>
            <person name="Bellinzona G."/>
            <person name="Sabaneyeva E."/>
            <person name="Potekhin A."/>
            <person name="Serra V."/>
            <person name="Petroni G."/>
            <person name="Sassera D."/>
        </authorList>
    </citation>
    <scope>NUCLEOTIDE SEQUENCE [LARGE SCALE GENOMIC DNA]</scope>
    <source>
        <strain evidence="3 4">Sr 2-6</strain>
    </source>
</reference>
<name>A0ABU5NBP1_9RICK</name>
<keyword evidence="2" id="KW-1133">Transmembrane helix</keyword>
<evidence type="ECO:0000313" key="3">
    <source>
        <dbReference type="EMBL" id="MEA0970557.1"/>
    </source>
</evidence>
<evidence type="ECO:0000256" key="1">
    <source>
        <dbReference type="SAM" id="Coils"/>
    </source>
</evidence>
<dbReference type="RefSeq" id="WP_322776462.1">
    <property type="nucleotide sequence ID" value="NZ_JARJFB010000027.1"/>
</dbReference>
<gene>
    <name evidence="3" type="ORF">Megvenef_00523</name>
</gene>
<keyword evidence="1" id="KW-0175">Coiled coil</keyword>
<feature type="coiled-coil region" evidence="1">
    <location>
        <begin position="92"/>
        <end position="152"/>
    </location>
</feature>
<organism evidence="3 4">
    <name type="scientific">Candidatus Megaera venefica</name>
    <dbReference type="NCBI Taxonomy" id="2055910"/>
    <lineage>
        <taxon>Bacteria</taxon>
        <taxon>Pseudomonadati</taxon>
        <taxon>Pseudomonadota</taxon>
        <taxon>Alphaproteobacteria</taxon>
        <taxon>Rickettsiales</taxon>
        <taxon>Rickettsiaceae</taxon>
        <taxon>Candidatus Megaera</taxon>
    </lineage>
</organism>
<dbReference type="Pfam" id="PF03743">
    <property type="entry name" value="TrbI"/>
    <property type="match status" value="1"/>
</dbReference>
<keyword evidence="2" id="KW-0472">Membrane</keyword>
<keyword evidence="2" id="KW-0812">Transmembrane</keyword>
<sequence>MIEQLKEIIGATFGRGENDNNKAISARQKLILKLVIGTIVLIGFGLVILVQEKNKTYAKKNEPIEMTTTKIELPDTTIDTEKRWREHFENIMAVQKEEINERLKTMESAQDQLVAKANSAIEQELSKTKEKLKAAQEELTSASLDLRRVAGEEQERLASVPTHHNAMSVQEFEQEIEFDRPKSAANYIPEGTYFTGYLLGGVVVSTAISTPDENATPVSIRLTGRGNLNKANKTDIAKCSIMGSAYGDLSSERAIIRLEKLVCERDGLYETSKIAGQIFGPDGYNGIKGTVVSTSSKHIKNAMVGGLISGLSGSAKGQEGGVISGSGLISTKKKGMGDMLSQGALTGTSNAGEKLADYYLRQAEAMSPVLTIPSGVRVNAQITKGFFVGEINTHQKIKQAKQ</sequence>
<proteinExistence type="predicted"/>
<dbReference type="Proteomes" id="UP001291687">
    <property type="component" value="Unassembled WGS sequence"/>
</dbReference>
<evidence type="ECO:0000313" key="4">
    <source>
        <dbReference type="Proteomes" id="UP001291687"/>
    </source>
</evidence>
<protein>
    <submittedName>
        <fullName evidence="3">Type IV conjugative transfer system protein TraB</fullName>
    </submittedName>
</protein>
<evidence type="ECO:0000256" key="2">
    <source>
        <dbReference type="SAM" id="Phobius"/>
    </source>
</evidence>
<comment type="caution">
    <text evidence="3">The sequence shown here is derived from an EMBL/GenBank/DDBJ whole genome shotgun (WGS) entry which is preliminary data.</text>
</comment>
<accession>A0ABU5NBP1</accession>
<feature type="transmembrane region" description="Helical" evidence="2">
    <location>
        <begin position="30"/>
        <end position="50"/>
    </location>
</feature>
<dbReference type="EMBL" id="JARJFB010000027">
    <property type="protein sequence ID" value="MEA0970557.1"/>
    <property type="molecule type" value="Genomic_DNA"/>
</dbReference>
<dbReference type="InterPro" id="IPR005498">
    <property type="entry name" value="T4SS_VirB10/TraB/TrbI"/>
</dbReference>